<evidence type="ECO:0000313" key="1">
    <source>
        <dbReference type="EMBL" id="CAH0477258.1"/>
    </source>
</evidence>
<dbReference type="AlphaFoldDB" id="A0AAU9KWG9"/>
<gene>
    <name evidence="1" type="ORF">PBS003_LOCUS4007</name>
</gene>
<proteinExistence type="predicted"/>
<protein>
    <submittedName>
        <fullName evidence="1">Uncharacterized protein</fullName>
    </submittedName>
</protein>
<name>A0AAU9KWG9_9STRA</name>
<accession>A0AAU9KWG9</accession>
<dbReference type="EMBL" id="CAKKTJ010000168">
    <property type="protein sequence ID" value="CAH0477258.1"/>
    <property type="molecule type" value="Genomic_DNA"/>
</dbReference>
<evidence type="ECO:0000313" key="2">
    <source>
        <dbReference type="Proteomes" id="UP001160483"/>
    </source>
</evidence>
<organism evidence="1 2">
    <name type="scientific">Peronospora belbahrii</name>
    <dbReference type="NCBI Taxonomy" id="622444"/>
    <lineage>
        <taxon>Eukaryota</taxon>
        <taxon>Sar</taxon>
        <taxon>Stramenopiles</taxon>
        <taxon>Oomycota</taxon>
        <taxon>Peronosporomycetes</taxon>
        <taxon>Peronosporales</taxon>
        <taxon>Peronosporaceae</taxon>
        <taxon>Peronospora</taxon>
    </lineage>
</organism>
<dbReference type="Proteomes" id="UP001160483">
    <property type="component" value="Unassembled WGS sequence"/>
</dbReference>
<sequence>MEFVISRRGSALVKATLHDETWGFTSSRKLGYDRNAGTVTKQAENLGLASYSSADGQASIKPWNERLGHTCDHTSRLWLIKGIPMVGLYPHVKSRDVTHVILAKGVAYSARKRQIVKFFAPNQVVYADLMFPVKTMVFNSLQYS</sequence>
<reference evidence="1" key="1">
    <citation type="submission" date="2021-11" db="EMBL/GenBank/DDBJ databases">
        <authorList>
            <person name="Islam A."/>
            <person name="Islam S."/>
            <person name="Flora M.S."/>
            <person name="Rahman M."/>
            <person name="Ziaur R.M."/>
            <person name="Epstein J.H."/>
            <person name="Hassan M."/>
            <person name="Klassen M."/>
            <person name="Woodard K."/>
            <person name="Webb A."/>
            <person name="Webby R.J."/>
            <person name="El Zowalaty M.E."/>
        </authorList>
    </citation>
    <scope>NUCLEOTIDE SEQUENCE</scope>
    <source>
        <strain evidence="1">Pbs3</strain>
    </source>
</reference>
<comment type="caution">
    <text evidence="1">The sequence shown here is derived from an EMBL/GenBank/DDBJ whole genome shotgun (WGS) entry which is preliminary data.</text>
</comment>